<dbReference type="AlphaFoldDB" id="A0A2A9NH67"/>
<feature type="transmembrane region" description="Helical" evidence="9">
    <location>
        <begin position="158"/>
        <end position="178"/>
    </location>
</feature>
<dbReference type="STRING" id="703135.A0A2A9NH67"/>
<evidence type="ECO:0000313" key="11">
    <source>
        <dbReference type="Proteomes" id="UP000242287"/>
    </source>
</evidence>
<organism evidence="10 11">
    <name type="scientific">Amanita thiersii Skay4041</name>
    <dbReference type="NCBI Taxonomy" id="703135"/>
    <lineage>
        <taxon>Eukaryota</taxon>
        <taxon>Fungi</taxon>
        <taxon>Dikarya</taxon>
        <taxon>Basidiomycota</taxon>
        <taxon>Agaricomycotina</taxon>
        <taxon>Agaricomycetes</taxon>
        <taxon>Agaricomycetidae</taxon>
        <taxon>Agaricales</taxon>
        <taxon>Pluteineae</taxon>
        <taxon>Amanitaceae</taxon>
        <taxon>Amanita</taxon>
    </lineage>
</organism>
<proteinExistence type="predicted"/>
<comment type="subcellular location">
    <subcellularLocation>
        <location evidence="1">Endoplasmic reticulum membrane</location>
        <topology evidence="1">Multi-pass membrane protein</topology>
    </subcellularLocation>
</comment>
<feature type="transmembrane region" description="Helical" evidence="9">
    <location>
        <begin position="44"/>
        <end position="65"/>
    </location>
</feature>
<dbReference type="OrthoDB" id="17366at2759"/>
<gene>
    <name evidence="10" type="ORF">AMATHDRAFT_151706</name>
</gene>
<evidence type="ECO:0000256" key="4">
    <source>
        <dbReference type="ARBA" id="ARBA00022692"/>
    </source>
</evidence>
<dbReference type="GO" id="GO:0006506">
    <property type="term" value="P:GPI anchor biosynthetic process"/>
    <property type="evidence" value="ECO:0007669"/>
    <property type="project" value="UniProtKB-UniPathway"/>
</dbReference>
<feature type="region of interest" description="Disordered" evidence="8">
    <location>
        <begin position="1"/>
        <end position="31"/>
    </location>
</feature>
<dbReference type="UniPathway" id="UPA00196"/>
<keyword evidence="6 9" id="KW-1133">Transmembrane helix</keyword>
<keyword evidence="3" id="KW-0337">GPI-anchor biosynthesis</keyword>
<evidence type="ECO:0000256" key="6">
    <source>
        <dbReference type="ARBA" id="ARBA00022989"/>
    </source>
</evidence>
<feature type="compositionally biased region" description="Polar residues" evidence="8">
    <location>
        <begin position="13"/>
        <end position="30"/>
    </location>
</feature>
<evidence type="ECO:0000256" key="2">
    <source>
        <dbReference type="ARBA" id="ARBA00004687"/>
    </source>
</evidence>
<evidence type="ECO:0000313" key="10">
    <source>
        <dbReference type="EMBL" id="PFH47601.1"/>
    </source>
</evidence>
<evidence type="ECO:0000256" key="8">
    <source>
        <dbReference type="SAM" id="MobiDB-lite"/>
    </source>
</evidence>
<keyword evidence="7 9" id="KW-0472">Membrane</keyword>
<keyword evidence="4 9" id="KW-0812">Transmembrane</keyword>
<dbReference type="InterPro" id="IPR009580">
    <property type="entry name" value="GPI_biosynthesis_protein_Pig-F"/>
</dbReference>
<evidence type="ECO:0000256" key="7">
    <source>
        <dbReference type="ARBA" id="ARBA00023136"/>
    </source>
</evidence>
<feature type="transmembrane region" description="Helical" evidence="9">
    <location>
        <begin position="198"/>
        <end position="221"/>
    </location>
</feature>
<comment type="pathway">
    <text evidence="2">Glycolipid biosynthesis; glycosylphosphatidylinositol-anchor biosynthesis.</text>
</comment>
<reference evidence="10 11" key="1">
    <citation type="submission" date="2014-02" db="EMBL/GenBank/DDBJ databases">
        <title>Transposable element dynamics among asymbiotic and ectomycorrhizal Amanita fungi.</title>
        <authorList>
            <consortium name="DOE Joint Genome Institute"/>
            <person name="Hess J."/>
            <person name="Skrede I."/>
            <person name="Wolfe B."/>
            <person name="LaButti K."/>
            <person name="Ohm R.A."/>
            <person name="Grigoriev I.V."/>
            <person name="Pringle A."/>
        </authorList>
    </citation>
    <scope>NUCLEOTIDE SEQUENCE [LARGE SCALE GENOMIC DNA]</scope>
    <source>
        <strain evidence="10 11">SKay4041</strain>
    </source>
</reference>
<evidence type="ECO:0000256" key="1">
    <source>
        <dbReference type="ARBA" id="ARBA00004477"/>
    </source>
</evidence>
<feature type="transmembrane region" description="Helical" evidence="9">
    <location>
        <begin position="256"/>
        <end position="276"/>
    </location>
</feature>
<name>A0A2A9NH67_9AGAR</name>
<keyword evidence="5" id="KW-0256">Endoplasmic reticulum</keyword>
<dbReference type="Pfam" id="PF06699">
    <property type="entry name" value="PIG-F"/>
    <property type="match status" value="1"/>
</dbReference>
<evidence type="ECO:0000256" key="3">
    <source>
        <dbReference type="ARBA" id="ARBA00022502"/>
    </source>
</evidence>
<keyword evidence="11" id="KW-1185">Reference proteome</keyword>
<sequence>MPATRRSAVKATANKSGVQQERNNKSTNDTETVKRVHDIEALPFVQYTSVVGVHTTLLLFTALFLPRTAFLSDLTRPSRDPNTMTSLDKPQHPFLDELTLSPMSTLAWICVGVVVLQAWWGGWMRRWYVDGIVKGSVEDRKMQRVEWEKQGFRNLRDACLATLGMSVVLHIVLVLFGAPLTNCSTPFATGPECPSDNLIPRTYLLALLLSLLSVPVPAYTLGIPKRGNDSQTLVNRFTWIRLYAELSLRNPFERALVYPTIGAFIGSWIGAIPIALDWDRPWQASTPTLSFIQSRAWPLTPAFGSIAGFTLGSISALTVSSIQYMAHEHLRAQAQSDTTRRKSN</sequence>
<feature type="transmembrane region" description="Helical" evidence="9">
    <location>
        <begin position="100"/>
        <end position="120"/>
    </location>
</feature>
<protein>
    <submittedName>
        <fullName evidence="10">Uncharacterized protein</fullName>
    </submittedName>
</protein>
<evidence type="ECO:0000256" key="9">
    <source>
        <dbReference type="SAM" id="Phobius"/>
    </source>
</evidence>
<feature type="transmembrane region" description="Helical" evidence="9">
    <location>
        <begin position="296"/>
        <end position="319"/>
    </location>
</feature>
<dbReference type="Proteomes" id="UP000242287">
    <property type="component" value="Unassembled WGS sequence"/>
</dbReference>
<evidence type="ECO:0000256" key="5">
    <source>
        <dbReference type="ARBA" id="ARBA00022824"/>
    </source>
</evidence>
<dbReference type="GO" id="GO:0005789">
    <property type="term" value="C:endoplasmic reticulum membrane"/>
    <property type="evidence" value="ECO:0007669"/>
    <property type="project" value="UniProtKB-SubCell"/>
</dbReference>
<dbReference type="EMBL" id="KZ302102">
    <property type="protein sequence ID" value="PFH47601.1"/>
    <property type="molecule type" value="Genomic_DNA"/>
</dbReference>
<accession>A0A2A9NH67</accession>